<dbReference type="Proteomes" id="UP000190102">
    <property type="component" value="Unassembled WGS sequence"/>
</dbReference>
<dbReference type="GO" id="GO:0005506">
    <property type="term" value="F:iron ion binding"/>
    <property type="evidence" value="ECO:0007669"/>
    <property type="project" value="TreeGrafter"/>
</dbReference>
<organism evidence="2 3">
    <name type="scientific">Trichlorobacter thiogenes</name>
    <dbReference type="NCBI Taxonomy" id="115783"/>
    <lineage>
        <taxon>Bacteria</taxon>
        <taxon>Pseudomonadati</taxon>
        <taxon>Thermodesulfobacteriota</taxon>
        <taxon>Desulfuromonadia</taxon>
        <taxon>Geobacterales</taxon>
        <taxon>Geobacteraceae</taxon>
        <taxon>Trichlorobacter</taxon>
    </lineage>
</organism>
<dbReference type="STRING" id="115783.SAMN02745119_03119"/>
<gene>
    <name evidence="2" type="ORF">SAMN02745119_03119</name>
</gene>
<dbReference type="Gene3D" id="2.30.30.140">
    <property type="match status" value="1"/>
</dbReference>
<dbReference type="GO" id="GO:0051604">
    <property type="term" value="P:protein maturation"/>
    <property type="evidence" value="ECO:0007669"/>
    <property type="project" value="TreeGrafter"/>
</dbReference>
<dbReference type="Pfam" id="PF01455">
    <property type="entry name" value="HupF_HypC"/>
    <property type="match status" value="1"/>
</dbReference>
<dbReference type="RefSeq" id="WP_078791337.1">
    <property type="nucleotide sequence ID" value="NZ_FUWR01000026.1"/>
</dbReference>
<dbReference type="PROSITE" id="PS01097">
    <property type="entry name" value="HUPF_HYPC"/>
    <property type="match status" value="1"/>
</dbReference>
<dbReference type="InterPro" id="IPR001109">
    <property type="entry name" value="Hydrogenase_HupF/HypC"/>
</dbReference>
<dbReference type="PANTHER" id="PTHR35177">
    <property type="entry name" value="HYDROGENASE MATURATION FACTOR HYBG"/>
    <property type="match status" value="1"/>
</dbReference>
<comment type="similarity">
    <text evidence="1">Belongs to the HupF/HypC family.</text>
</comment>
<dbReference type="OrthoDB" id="9806017at2"/>
<reference evidence="3" key="1">
    <citation type="submission" date="2017-02" db="EMBL/GenBank/DDBJ databases">
        <authorList>
            <person name="Varghese N."/>
            <person name="Submissions S."/>
        </authorList>
    </citation>
    <scope>NUCLEOTIDE SEQUENCE [LARGE SCALE GENOMIC DNA]</scope>
    <source>
        <strain evidence="3">ATCC BAA-34</strain>
    </source>
</reference>
<accession>A0A1T4RWN6</accession>
<name>A0A1T4RWN6_9BACT</name>
<evidence type="ECO:0000313" key="3">
    <source>
        <dbReference type="Proteomes" id="UP000190102"/>
    </source>
</evidence>
<dbReference type="AlphaFoldDB" id="A0A1T4RWN6"/>
<dbReference type="EMBL" id="FUWR01000026">
    <property type="protein sequence ID" value="SKA20307.1"/>
    <property type="molecule type" value="Genomic_DNA"/>
</dbReference>
<evidence type="ECO:0000313" key="2">
    <source>
        <dbReference type="EMBL" id="SKA20307.1"/>
    </source>
</evidence>
<keyword evidence="3" id="KW-1185">Reference proteome</keyword>
<dbReference type="NCBIfam" id="TIGR00074">
    <property type="entry name" value="hypC_hupF"/>
    <property type="match status" value="1"/>
</dbReference>
<dbReference type="SUPFAM" id="SSF159127">
    <property type="entry name" value="HupF/HypC-like"/>
    <property type="match status" value="1"/>
</dbReference>
<dbReference type="InterPro" id="IPR019812">
    <property type="entry name" value="Hydgase_assmbl_chp_CS"/>
</dbReference>
<dbReference type="GO" id="GO:1902670">
    <property type="term" value="F:carbon dioxide binding"/>
    <property type="evidence" value="ECO:0007669"/>
    <property type="project" value="TreeGrafter"/>
</dbReference>
<dbReference type="PRINTS" id="PR00445">
    <property type="entry name" value="HUPFHYPC"/>
</dbReference>
<dbReference type="PANTHER" id="PTHR35177:SF2">
    <property type="entry name" value="HYDROGENASE MATURATION FACTOR HYBG"/>
    <property type="match status" value="1"/>
</dbReference>
<proteinExistence type="inferred from homology"/>
<sequence length="76" mass="8379">MCLGVPMQVLEIRDDMVVAEIDGVQREASLMMLGDPVAVGDYVIVHAGFAISRIDPAEAEETLRIMREIFTPEDMA</sequence>
<dbReference type="FunFam" id="2.30.30.140:FF:000022">
    <property type="entry name" value="Hydrogenase assembly chaperone HybG"/>
    <property type="match status" value="1"/>
</dbReference>
<evidence type="ECO:0000256" key="1">
    <source>
        <dbReference type="ARBA" id="ARBA00006018"/>
    </source>
</evidence>
<protein>
    <submittedName>
        <fullName evidence="2">Hydrogenase maturation protein HypC</fullName>
    </submittedName>
</protein>